<dbReference type="Proteomes" id="UP001383192">
    <property type="component" value="Unassembled WGS sequence"/>
</dbReference>
<evidence type="ECO:0000256" key="1">
    <source>
        <dbReference type="SAM" id="MobiDB-lite"/>
    </source>
</evidence>
<keyword evidence="3" id="KW-1185">Reference proteome</keyword>
<accession>A0AAW0BR45</accession>
<gene>
    <name evidence="2" type="ORF">VNI00_014806</name>
</gene>
<feature type="region of interest" description="Disordered" evidence="1">
    <location>
        <begin position="72"/>
        <end position="199"/>
    </location>
</feature>
<evidence type="ECO:0000313" key="3">
    <source>
        <dbReference type="Proteomes" id="UP001383192"/>
    </source>
</evidence>
<dbReference type="EMBL" id="JAYKXP010000087">
    <property type="protein sequence ID" value="KAK7028882.1"/>
    <property type="molecule type" value="Genomic_DNA"/>
</dbReference>
<dbReference type="AlphaFoldDB" id="A0AAW0BR45"/>
<feature type="compositionally biased region" description="Acidic residues" evidence="1">
    <location>
        <begin position="184"/>
        <end position="199"/>
    </location>
</feature>
<proteinExistence type="predicted"/>
<organism evidence="2 3">
    <name type="scientific">Paramarasmius palmivorus</name>
    <dbReference type="NCBI Taxonomy" id="297713"/>
    <lineage>
        <taxon>Eukaryota</taxon>
        <taxon>Fungi</taxon>
        <taxon>Dikarya</taxon>
        <taxon>Basidiomycota</taxon>
        <taxon>Agaricomycotina</taxon>
        <taxon>Agaricomycetes</taxon>
        <taxon>Agaricomycetidae</taxon>
        <taxon>Agaricales</taxon>
        <taxon>Marasmiineae</taxon>
        <taxon>Marasmiaceae</taxon>
        <taxon>Paramarasmius</taxon>
    </lineage>
</organism>
<comment type="caution">
    <text evidence="2">The sequence shown here is derived from an EMBL/GenBank/DDBJ whole genome shotgun (WGS) entry which is preliminary data.</text>
</comment>
<name>A0AAW0BR45_9AGAR</name>
<reference evidence="2 3" key="1">
    <citation type="submission" date="2024-01" db="EMBL/GenBank/DDBJ databases">
        <title>A draft genome for a cacao thread blight-causing isolate of Paramarasmius palmivorus.</title>
        <authorList>
            <person name="Baruah I.K."/>
            <person name="Bukari Y."/>
            <person name="Amoako-Attah I."/>
            <person name="Meinhardt L.W."/>
            <person name="Bailey B.A."/>
            <person name="Cohen S.P."/>
        </authorList>
    </citation>
    <scope>NUCLEOTIDE SEQUENCE [LARGE SCALE GENOMIC DNA]</scope>
    <source>
        <strain evidence="2 3">GH-12</strain>
    </source>
</reference>
<feature type="region of interest" description="Disordered" evidence="1">
    <location>
        <begin position="411"/>
        <end position="469"/>
    </location>
</feature>
<evidence type="ECO:0000313" key="2">
    <source>
        <dbReference type="EMBL" id="KAK7028882.1"/>
    </source>
</evidence>
<protein>
    <submittedName>
        <fullName evidence="2">Uncharacterized protein</fullName>
    </submittedName>
</protein>
<feature type="compositionally biased region" description="Low complexity" evidence="1">
    <location>
        <begin position="107"/>
        <end position="117"/>
    </location>
</feature>
<sequence length="1149" mass="131001">MTLDGYSQNTIHEYECNGNAHTGGETSNSTTCGEITVAELESTRFQGVQTPEYIEGETYPFKSISPRPFRPSDVSMTVKTPEYIRSPQRIEDESPSCSQPMQDVEIPSTHSTRLPSHSPHPPPHLTEPEGPMNADKISSGGYSGNGHEPVAESAGEEASPSQRMSKKRKRNGRDVDGVSGFLDLEAEVSHDEEDEEDEDDLGDFIARDDEDEEVRGPPINYHAISMRTELHEDELSQPDIDTSILDFAKGTSDKRTFQYASKVMLALYGDENKESIERREKKRHQLGLRSIWLLYVHHRRQRDVIRWWKDFCKTFKDKRPADCDVKIYSRRAKDNFLYVETQKPGLTAVAFRMCPHVVRNPAGPNGIKMVQMDVFEAPLSLDLLIQNFERTSFEHSVGSWVWLYTDPPHAPKKDERRYQTPPPPSQPDLLDPEWLISQDELASHSSKESATPEPEPRTDKPFTSSKRHKPAIPPEILKRCDSLRHYHGDAALIISSGRKEIKVLMLPRVLAKAIRLHQACQVDLHSEVIQCLYDPETLNTEFLSSCRYDVEHGLRVEKISTEFVKPLHRPLTPREGLLFFSSKHPLLNEYFPRVSGWEFQVGDRVVTKSSGIMGDVVAVEQDGLHTLDQEKIRRHVGWGVQKSWKTGDLVQHTIHGWDGFVLGQGEYHGGGHEQTLVHTRNDSNVERSYGTLNERDHVEVLVEPNFLVQYTPPQRSIFSRPQPNIPWMEAADYRTTHLKENSADVQRLLAEKHPGLLTPTQIDREIRNSRTSEIPWMYREVDLFANGIRGRARVTDVRYGCETASGLSVQVEWTAHGSVGGRFEVDYDHVLDFGTKMPLHVVEAPRPPFVVRVGYFHPKYNPTTYYGPSSSSRYLPKDSYIPGLSKTPVSSWTCQRDRAFDDVANDQGLRDRVISDNPRHVQLSDAFEQPATVPSEQPVTVPLPVVTQESIEKMLKFLESPINIQCRKMWSDDAHPSQRWLYELQGKPARQLFCVQLFGQDDQLEYTFKGQEKIVKVGYTELGDRCIFYKHERHDRIMPNTMKIETRGITTKTKKALYVLRGNYAGEYAVRIATVPPTLMGQSEAVFACCSVNVETGALNPDVQYELRSRDACQIELGKHIFTRVEKEAQEVKERTGVQRKSIKKRRTS</sequence>